<keyword evidence="2" id="KW-1185">Reference proteome</keyword>
<gene>
    <name evidence="1" type="ORF">E1202_30555</name>
</gene>
<dbReference type="EMBL" id="SMLA01000099">
    <property type="protein sequence ID" value="TDD80288.1"/>
    <property type="molecule type" value="Genomic_DNA"/>
</dbReference>
<comment type="caution">
    <text evidence="1">The sequence shown here is derived from an EMBL/GenBank/DDBJ whole genome shotgun (WGS) entry which is preliminary data.</text>
</comment>
<protein>
    <submittedName>
        <fullName evidence="1">Uncharacterized protein</fullName>
    </submittedName>
</protein>
<evidence type="ECO:0000313" key="2">
    <source>
        <dbReference type="Proteomes" id="UP000294723"/>
    </source>
</evidence>
<accession>A0A4R5B2H8</accession>
<organism evidence="1 2">
    <name type="scientific">Saccharopolyspora karakumensis</name>
    <dbReference type="NCBI Taxonomy" id="2530386"/>
    <lineage>
        <taxon>Bacteria</taxon>
        <taxon>Bacillati</taxon>
        <taxon>Actinomycetota</taxon>
        <taxon>Actinomycetes</taxon>
        <taxon>Pseudonocardiales</taxon>
        <taxon>Pseudonocardiaceae</taxon>
        <taxon>Saccharopolyspora</taxon>
    </lineage>
</organism>
<evidence type="ECO:0000313" key="1">
    <source>
        <dbReference type="EMBL" id="TDD80288.1"/>
    </source>
</evidence>
<proteinExistence type="predicted"/>
<sequence length="140" mass="15574">MSGHLLDMVSMRNPWTVHISDALQVRLDRYRDDRPGRTTTTVVLEAIEHLRADLPELVRTAHARPASPWAAPPWQQRYLGSGPVQIQLRPGVAEADVLGQVSAELSGLPPATWIPPLLNAYLPGRKEPDNMPWLMQETGS</sequence>
<dbReference type="RefSeq" id="WP_132686783.1">
    <property type="nucleotide sequence ID" value="NZ_SMLA01000099.1"/>
</dbReference>
<dbReference type="AlphaFoldDB" id="A0A4R5B2H8"/>
<reference evidence="1 2" key="1">
    <citation type="submission" date="2019-03" db="EMBL/GenBank/DDBJ databases">
        <title>Draft genome sequences of novel Actinobacteria.</title>
        <authorList>
            <person name="Sahin N."/>
            <person name="Ay H."/>
            <person name="Saygin H."/>
        </authorList>
    </citation>
    <scope>NUCLEOTIDE SEQUENCE [LARGE SCALE GENOMIC DNA]</scope>
    <source>
        <strain evidence="1 2">5K548</strain>
    </source>
</reference>
<dbReference type="Proteomes" id="UP000294723">
    <property type="component" value="Unassembled WGS sequence"/>
</dbReference>
<name>A0A4R5B2H8_9PSEU</name>